<comment type="subcellular location">
    <subcellularLocation>
        <location evidence="1">Cell inner membrane</location>
        <topology evidence="1">Single-pass membrane protein</topology>
        <orientation evidence="1">Periplasmic side</orientation>
    </subcellularLocation>
</comment>
<reference evidence="14" key="1">
    <citation type="journal article" date="2019" name="Int. J. Syst. Evol. Microbiol.">
        <title>The Global Catalogue of Microorganisms (GCM) 10K type strain sequencing project: providing services to taxonomists for standard genome sequencing and annotation.</title>
        <authorList>
            <consortium name="The Broad Institute Genomics Platform"/>
            <consortium name="The Broad Institute Genome Sequencing Center for Infectious Disease"/>
            <person name="Wu L."/>
            <person name="Ma J."/>
        </authorList>
    </citation>
    <scope>NUCLEOTIDE SEQUENCE [LARGE SCALE GENOMIC DNA]</scope>
    <source>
        <strain evidence="14">KCTC 52141</strain>
    </source>
</reference>
<proteinExistence type="inferred from homology"/>
<sequence length="417" mass="44678">MKRTVFRCSALIAALMFTLFAHRVAAAPDGVAPYIELQRELFLAGLFLPEPTTDVQLAFAQHGSRQMEIRFIADHMTAGKLSRLFLQSIAINNSVAAQRASGESLARFFNAFKGSLRAGDILSISERTDGGGVNVYLNQQRLVNITDPNFFNLLLATWIGSVPPSREFKHALLGNSAPEDIARYEALAPAPERLGLVEQWQKPAPVISNTAESGDVLPQESVTTSKRQAVSSVAGEQAERQASVAALPAVMPVSVPAPEAPNSALATPPAATDVAAELEDGPMEPAAPSPVLAAASQGGTPRQSPEPDDDLPDFSVASLELLQDYTATLVALTHAEITYPRRAMKLQQSGSVRMAVVLNASGDVLEVQPLLTSGHKQLDDAVRRAIDKAAPYPAIPPDLAAEHFEFVFPITFMLERS</sequence>
<dbReference type="Pfam" id="PF03544">
    <property type="entry name" value="TonB_C"/>
    <property type="match status" value="1"/>
</dbReference>
<evidence type="ECO:0000256" key="7">
    <source>
        <dbReference type="ARBA" id="ARBA00022927"/>
    </source>
</evidence>
<organism evidence="13 14">
    <name type="scientific">Gilvimarinus japonicus</name>
    <dbReference type="NCBI Taxonomy" id="1796469"/>
    <lineage>
        <taxon>Bacteria</taxon>
        <taxon>Pseudomonadati</taxon>
        <taxon>Pseudomonadota</taxon>
        <taxon>Gammaproteobacteria</taxon>
        <taxon>Cellvibrionales</taxon>
        <taxon>Cellvibrionaceae</taxon>
        <taxon>Gilvimarinus</taxon>
    </lineage>
</organism>
<feature type="compositionally biased region" description="Polar residues" evidence="10">
    <location>
        <begin position="220"/>
        <end position="231"/>
    </location>
</feature>
<evidence type="ECO:0000256" key="6">
    <source>
        <dbReference type="ARBA" id="ARBA00022692"/>
    </source>
</evidence>
<feature type="signal peptide" evidence="11">
    <location>
        <begin position="1"/>
        <end position="26"/>
    </location>
</feature>
<keyword evidence="14" id="KW-1185">Reference proteome</keyword>
<dbReference type="PANTHER" id="PTHR33446:SF2">
    <property type="entry name" value="PROTEIN TONB"/>
    <property type="match status" value="1"/>
</dbReference>
<keyword evidence="3" id="KW-0813">Transport</keyword>
<dbReference type="Gene3D" id="3.30.1150.10">
    <property type="match status" value="1"/>
</dbReference>
<evidence type="ECO:0000256" key="4">
    <source>
        <dbReference type="ARBA" id="ARBA00022475"/>
    </source>
</evidence>
<comment type="caution">
    <text evidence="13">The sequence shown here is derived from an EMBL/GenBank/DDBJ whole genome shotgun (WGS) entry which is preliminary data.</text>
</comment>
<keyword evidence="4" id="KW-1003">Cell membrane</keyword>
<keyword evidence="11" id="KW-0732">Signal</keyword>
<evidence type="ECO:0000313" key="14">
    <source>
        <dbReference type="Proteomes" id="UP001595548"/>
    </source>
</evidence>
<accession>A0ABV7HT49</accession>
<evidence type="ECO:0000256" key="8">
    <source>
        <dbReference type="ARBA" id="ARBA00022989"/>
    </source>
</evidence>
<feature type="region of interest" description="Disordered" evidence="10">
    <location>
        <begin position="280"/>
        <end position="313"/>
    </location>
</feature>
<dbReference type="PROSITE" id="PS52015">
    <property type="entry name" value="TONB_CTD"/>
    <property type="match status" value="1"/>
</dbReference>
<evidence type="ECO:0000259" key="12">
    <source>
        <dbReference type="PROSITE" id="PS52015"/>
    </source>
</evidence>
<dbReference type="EMBL" id="JBHRTL010000004">
    <property type="protein sequence ID" value="MFC3154512.1"/>
    <property type="molecule type" value="Genomic_DNA"/>
</dbReference>
<dbReference type="NCBIfam" id="TIGR01352">
    <property type="entry name" value="tonB_Cterm"/>
    <property type="match status" value="1"/>
</dbReference>
<feature type="chain" id="PRO_5045926743" evidence="11">
    <location>
        <begin position="27"/>
        <end position="417"/>
    </location>
</feature>
<keyword evidence="7" id="KW-0653">Protein transport</keyword>
<evidence type="ECO:0000256" key="2">
    <source>
        <dbReference type="ARBA" id="ARBA00006555"/>
    </source>
</evidence>
<evidence type="ECO:0000256" key="3">
    <source>
        <dbReference type="ARBA" id="ARBA00022448"/>
    </source>
</evidence>
<keyword evidence="8" id="KW-1133">Transmembrane helix</keyword>
<evidence type="ECO:0000256" key="1">
    <source>
        <dbReference type="ARBA" id="ARBA00004383"/>
    </source>
</evidence>
<protein>
    <submittedName>
        <fullName evidence="13">TonB family protein</fullName>
    </submittedName>
</protein>
<evidence type="ECO:0000313" key="13">
    <source>
        <dbReference type="EMBL" id="MFC3154512.1"/>
    </source>
</evidence>
<dbReference type="Proteomes" id="UP001595548">
    <property type="component" value="Unassembled WGS sequence"/>
</dbReference>
<dbReference type="RefSeq" id="WP_382414795.1">
    <property type="nucleotide sequence ID" value="NZ_AP031500.1"/>
</dbReference>
<evidence type="ECO:0000256" key="5">
    <source>
        <dbReference type="ARBA" id="ARBA00022519"/>
    </source>
</evidence>
<dbReference type="SUPFAM" id="SSF74653">
    <property type="entry name" value="TolA/TonB C-terminal domain"/>
    <property type="match status" value="1"/>
</dbReference>
<comment type="similarity">
    <text evidence="2">Belongs to the TonB family.</text>
</comment>
<gene>
    <name evidence="13" type="ORF">ACFOEB_04790</name>
</gene>
<feature type="region of interest" description="Disordered" evidence="10">
    <location>
        <begin position="209"/>
        <end position="235"/>
    </location>
</feature>
<dbReference type="InterPro" id="IPR006260">
    <property type="entry name" value="TonB/TolA_C"/>
</dbReference>
<dbReference type="InterPro" id="IPR037682">
    <property type="entry name" value="TonB_C"/>
</dbReference>
<feature type="domain" description="TonB C-terminal" evidence="12">
    <location>
        <begin position="324"/>
        <end position="417"/>
    </location>
</feature>
<keyword evidence="6" id="KW-0812">Transmembrane</keyword>
<dbReference type="PANTHER" id="PTHR33446">
    <property type="entry name" value="PROTEIN TONB-RELATED"/>
    <property type="match status" value="1"/>
</dbReference>
<evidence type="ECO:0000256" key="11">
    <source>
        <dbReference type="SAM" id="SignalP"/>
    </source>
</evidence>
<dbReference type="InterPro" id="IPR051045">
    <property type="entry name" value="TonB-dependent_transducer"/>
</dbReference>
<dbReference type="InterPro" id="IPR016087">
    <property type="entry name" value="Chalcone_isomerase"/>
</dbReference>
<evidence type="ECO:0000256" key="10">
    <source>
        <dbReference type="SAM" id="MobiDB-lite"/>
    </source>
</evidence>
<keyword evidence="5" id="KW-0997">Cell inner membrane</keyword>
<name>A0ABV7HT49_9GAMM</name>
<keyword evidence="9" id="KW-0472">Membrane</keyword>
<evidence type="ECO:0000256" key="9">
    <source>
        <dbReference type="ARBA" id="ARBA00023136"/>
    </source>
</evidence>
<dbReference type="Pfam" id="PF16036">
    <property type="entry name" value="Chalcone_3"/>
    <property type="match status" value="1"/>
</dbReference>